<evidence type="ECO:0000256" key="4">
    <source>
        <dbReference type="ARBA" id="ARBA00013030"/>
    </source>
</evidence>
<comment type="similarity">
    <text evidence="3">Belongs to the class-V pyridoxal-phosphate-dependent aminotransferase family. SerC subfamily.</text>
</comment>
<evidence type="ECO:0000256" key="11">
    <source>
        <dbReference type="ARBA" id="ARBA00023299"/>
    </source>
</evidence>
<accession>A0A2S4L8F9</accession>
<dbReference type="InterPro" id="IPR025867">
    <property type="entry name" value="MnmE_helical"/>
</dbReference>
<gene>
    <name evidence="18" type="ORF">TPAR_01073</name>
</gene>
<evidence type="ECO:0000256" key="8">
    <source>
        <dbReference type="ARBA" id="ARBA00022741"/>
    </source>
</evidence>
<dbReference type="SUPFAM" id="SSF103025">
    <property type="entry name" value="Folate-binding domain"/>
    <property type="match status" value="1"/>
</dbReference>
<dbReference type="SUPFAM" id="SSF53383">
    <property type="entry name" value="PLP-dependent transferases"/>
    <property type="match status" value="1"/>
</dbReference>
<reference evidence="18 19" key="1">
    <citation type="submission" date="2018-01" db="EMBL/GenBank/DDBJ databases">
        <title>Harnessing the power of phylogenomics to disentangle the directionality and signatures of interkingdom host jumping in the parasitic fungal genus Tolypocladium.</title>
        <authorList>
            <person name="Quandt C.A."/>
            <person name="Patterson W."/>
            <person name="Spatafora J.W."/>
        </authorList>
    </citation>
    <scope>NUCLEOTIDE SEQUENCE [LARGE SCALE GENOMIC DNA]</scope>
    <source>
        <strain evidence="18 19">NRBC 100945</strain>
    </source>
</reference>
<evidence type="ECO:0000256" key="13">
    <source>
        <dbReference type="ARBA" id="ARBA00049007"/>
    </source>
</evidence>
<dbReference type="SUPFAM" id="SSF52540">
    <property type="entry name" value="P-loop containing nucleoside triphosphate hydrolases"/>
    <property type="match status" value="1"/>
</dbReference>
<dbReference type="UniPathway" id="UPA00135">
    <property type="reaction ID" value="UER00197"/>
</dbReference>
<dbReference type="NCBIfam" id="NF003661">
    <property type="entry name" value="PRK05291.1-3"/>
    <property type="match status" value="1"/>
</dbReference>
<evidence type="ECO:0000256" key="7">
    <source>
        <dbReference type="ARBA" id="ARBA00022679"/>
    </source>
</evidence>
<evidence type="ECO:0000256" key="5">
    <source>
        <dbReference type="ARBA" id="ARBA00022576"/>
    </source>
</evidence>
<name>A0A2S4L8F9_9HYPO</name>
<dbReference type="NCBIfam" id="NF003764">
    <property type="entry name" value="PRK05355.1"/>
    <property type="match status" value="1"/>
</dbReference>
<comment type="caution">
    <text evidence="18">The sequence shown here is derived from an EMBL/GenBank/DDBJ whole genome shotgun (WGS) entry which is preliminary data.</text>
</comment>
<dbReference type="InterPro" id="IPR018948">
    <property type="entry name" value="GTP-bd_TrmE_N"/>
</dbReference>
<dbReference type="AlphaFoldDB" id="A0A2S4L8F9"/>
<dbReference type="HAMAP" id="MF_00379">
    <property type="entry name" value="GTPase_MnmE"/>
    <property type="match status" value="1"/>
</dbReference>
<evidence type="ECO:0000256" key="9">
    <source>
        <dbReference type="ARBA" id="ARBA00022898"/>
    </source>
</evidence>
<evidence type="ECO:0000259" key="15">
    <source>
        <dbReference type="Pfam" id="PF01926"/>
    </source>
</evidence>
<dbReference type="PANTHER" id="PTHR43247:SF1">
    <property type="entry name" value="PHOSPHOSERINE AMINOTRANSFERASE"/>
    <property type="match status" value="1"/>
</dbReference>
<dbReference type="CDD" id="cd04164">
    <property type="entry name" value="trmE"/>
    <property type="match status" value="1"/>
</dbReference>
<dbReference type="Proteomes" id="UP000237481">
    <property type="component" value="Unassembled WGS sequence"/>
</dbReference>
<dbReference type="InterPro" id="IPR004520">
    <property type="entry name" value="GTPase_MnmE"/>
</dbReference>
<evidence type="ECO:0000259" key="16">
    <source>
        <dbReference type="Pfam" id="PF10396"/>
    </source>
</evidence>
<dbReference type="EC" id="2.6.1.52" evidence="4"/>
<evidence type="ECO:0000259" key="17">
    <source>
        <dbReference type="Pfam" id="PF12631"/>
    </source>
</evidence>
<dbReference type="EMBL" id="PKSG01000107">
    <property type="protein sequence ID" value="POR38723.1"/>
    <property type="molecule type" value="Genomic_DNA"/>
</dbReference>
<proteinExistence type="inferred from homology"/>
<dbReference type="InterPro" id="IPR015424">
    <property type="entry name" value="PyrdxlP-dep_Trfase"/>
</dbReference>
<dbReference type="Gene3D" id="1.20.120.430">
    <property type="entry name" value="tRNA modification GTPase MnmE domain 2"/>
    <property type="match status" value="1"/>
</dbReference>
<evidence type="ECO:0000256" key="3">
    <source>
        <dbReference type="ARBA" id="ARBA00006904"/>
    </source>
</evidence>
<dbReference type="CDD" id="cd14858">
    <property type="entry name" value="TrmE_N"/>
    <property type="match status" value="1"/>
</dbReference>
<dbReference type="InterPro" id="IPR000192">
    <property type="entry name" value="Aminotrans_V_dom"/>
</dbReference>
<dbReference type="Gene3D" id="3.30.1360.120">
    <property type="entry name" value="Probable tRNA modification gtpase trme, domain 1"/>
    <property type="match status" value="1"/>
</dbReference>
<keyword evidence="6" id="KW-0028">Amino-acid biosynthesis</keyword>
<feature type="domain" description="MnmE helical" evidence="17">
    <location>
        <begin position="570"/>
        <end position="952"/>
    </location>
</feature>
<evidence type="ECO:0000259" key="14">
    <source>
        <dbReference type="Pfam" id="PF00266"/>
    </source>
</evidence>
<evidence type="ECO:0000256" key="12">
    <source>
        <dbReference type="ARBA" id="ARBA00047630"/>
    </source>
</evidence>
<keyword evidence="5" id="KW-0032">Aminotransferase</keyword>
<dbReference type="InterPro" id="IPR015421">
    <property type="entry name" value="PyrdxlP-dep_Trfase_major"/>
</dbReference>
<evidence type="ECO:0000313" key="18">
    <source>
        <dbReference type="EMBL" id="POR38723.1"/>
    </source>
</evidence>
<keyword evidence="8" id="KW-0547">Nucleotide-binding</keyword>
<comment type="cofactor">
    <cofactor evidence="1">
        <name>pyridoxal 5'-phosphate</name>
        <dbReference type="ChEBI" id="CHEBI:597326"/>
    </cofactor>
</comment>
<evidence type="ECO:0000256" key="1">
    <source>
        <dbReference type="ARBA" id="ARBA00001933"/>
    </source>
</evidence>
<dbReference type="GO" id="GO:0005737">
    <property type="term" value="C:cytoplasm"/>
    <property type="evidence" value="ECO:0007669"/>
    <property type="project" value="TreeGrafter"/>
</dbReference>
<dbReference type="Pfam" id="PF00266">
    <property type="entry name" value="Aminotran_5"/>
    <property type="match status" value="2"/>
</dbReference>
<dbReference type="GO" id="GO:0006400">
    <property type="term" value="P:tRNA modification"/>
    <property type="evidence" value="ECO:0007669"/>
    <property type="project" value="InterPro"/>
</dbReference>
<dbReference type="InterPro" id="IPR027417">
    <property type="entry name" value="P-loop_NTPase"/>
</dbReference>
<sequence>MVPKERTDITYFGAGPALLPTDVLETAAQALLNYNGTGLGLAEHSHRAKHAQVIINQAKDHLHDYLGIPKEDYEVLFMQGGGSGQFSATVFNLVGSWVLRKQKQILGDREKLNEDELQQLRKTVDAELKLDYIVTGGWSAKAAQEAGRLLGKEHVNIAAGSTEQGYKFGDIPDESTWNLSKDAAMVYYCDNETVDGVEFPEFPKSLAPGPDGEGPIVVADMSSNILSRKIPIRNFSAIFFGAQKNLGSTGVTVVVIKKSLVPQPPADVMRSLGLPLPPIVLQYATIAKNNSLYNTLSIFDVFIAGRVLQKLVATYPDKVDGQEAVSKKKAELIYGALDANPEAYKVVPAKAVRSRMNICFRVLKGGDVDASQDAFVAEAEKQGMTGLKGHRSVGGIRASNYNSISLEGAEKLAKFIEASFASSPPTFLGSRGAASFPATGDTIYALSTAQGRAAIAVIRISGPSCLDIYRALCPSKALPKPRYATVRTLSDPDGSGQGSGILDSEALVLYLSAPKTVTGEDVLELHIHGGPATVKAVLAAIPRCRTSQRIRYAEPGEFTKRAFINDRLDLAQIESLSDTLAAETEQQRRAAVRGNSGALGRTYEAWRQQLLLARGEIEALIDFSEDQHFDEPQAELLGNVTRQVDEMLRGIRLHELGSQRSELLRNGIRIALLGPPNVGKSSLMNLIVGREASIVSGEAGTTRDIIEASLDIRGYLCSFADTAGFRSMDSELAVDGGISGGLIGSVEEEGIRRARQRAQESDIVVVLASVETGPSGPFIHYDKETLELAAEADACLAVVNKRDSVDRAIFTSMLDEFRQTLASRSPKLASAGLLAISCKEGQTSPLSSTDPGGVQGVINALVDSFSSMTDMPADLKDLLGVTERQRQLLAKCRQHLEDFLLEARPEEQGLDADTVLAAEYLRYAADCLARITGKGEAGDVEDVLGVVFEKFCVGK</sequence>
<dbReference type="Pfam" id="PF10396">
    <property type="entry name" value="TrmE_N"/>
    <property type="match status" value="1"/>
</dbReference>
<keyword evidence="7" id="KW-0808">Transferase</keyword>
<comment type="catalytic activity">
    <reaction evidence="13">
        <text>O-phospho-L-serine + 2-oxoglutarate = 3-phosphooxypyruvate + L-glutamate</text>
        <dbReference type="Rhea" id="RHEA:14329"/>
        <dbReference type="ChEBI" id="CHEBI:16810"/>
        <dbReference type="ChEBI" id="CHEBI:18110"/>
        <dbReference type="ChEBI" id="CHEBI:29985"/>
        <dbReference type="ChEBI" id="CHEBI:57524"/>
        <dbReference type="EC" id="2.6.1.52"/>
    </reaction>
</comment>
<dbReference type="InterPro" id="IPR022278">
    <property type="entry name" value="Pser_aminoTfrase"/>
</dbReference>
<feature type="domain" description="Aminotransferase class V" evidence="14">
    <location>
        <begin position="11"/>
        <end position="106"/>
    </location>
</feature>
<dbReference type="InterPro" id="IPR027368">
    <property type="entry name" value="MnmE_dom2"/>
</dbReference>
<comment type="pathway">
    <text evidence="2">Amino-acid biosynthesis; L-serine biosynthesis; L-serine from 3-phospho-D-glycerate: step 2/3.</text>
</comment>
<dbReference type="Gene3D" id="3.40.640.10">
    <property type="entry name" value="Type I PLP-dependent aspartate aminotransferase-like (Major domain)"/>
    <property type="match status" value="1"/>
</dbReference>
<evidence type="ECO:0000256" key="10">
    <source>
        <dbReference type="ARBA" id="ARBA00023134"/>
    </source>
</evidence>
<dbReference type="Gene3D" id="3.40.50.300">
    <property type="entry name" value="P-loop containing nucleotide triphosphate hydrolases"/>
    <property type="match status" value="1"/>
</dbReference>
<dbReference type="STRING" id="94208.A0A2S4L8F9"/>
<dbReference type="HAMAP" id="MF_00160">
    <property type="entry name" value="SerC_aminotrans_5"/>
    <property type="match status" value="1"/>
</dbReference>
<dbReference type="OrthoDB" id="1703350at2759"/>
<dbReference type="FunFam" id="3.90.1150.10:FF:000006">
    <property type="entry name" value="Phosphoserine aminotransferase"/>
    <property type="match status" value="1"/>
</dbReference>
<dbReference type="InterPro" id="IPR027266">
    <property type="entry name" value="TrmE/GcvT-like"/>
</dbReference>
<protein>
    <recommendedName>
        <fullName evidence="4">phosphoserine transaminase</fullName>
        <ecNumber evidence="4">2.6.1.52</ecNumber>
    </recommendedName>
</protein>
<dbReference type="GO" id="GO:0030170">
    <property type="term" value="F:pyridoxal phosphate binding"/>
    <property type="evidence" value="ECO:0007669"/>
    <property type="project" value="TreeGrafter"/>
</dbReference>
<feature type="domain" description="GTP-binding protein TrmE N-terminal" evidence="16">
    <location>
        <begin position="442"/>
        <end position="567"/>
    </location>
</feature>
<dbReference type="GO" id="GO:0006564">
    <property type="term" value="P:L-serine biosynthetic process"/>
    <property type="evidence" value="ECO:0007669"/>
    <property type="project" value="UniProtKB-KW"/>
</dbReference>
<keyword evidence="10" id="KW-0342">GTP-binding</keyword>
<evidence type="ECO:0000256" key="6">
    <source>
        <dbReference type="ARBA" id="ARBA00022605"/>
    </source>
</evidence>
<dbReference type="Gene3D" id="3.90.1150.10">
    <property type="entry name" value="Aspartate Aminotransferase, domain 1"/>
    <property type="match status" value="1"/>
</dbReference>
<dbReference type="GO" id="GO:0005525">
    <property type="term" value="F:GTP binding"/>
    <property type="evidence" value="ECO:0007669"/>
    <property type="project" value="UniProtKB-KW"/>
</dbReference>
<keyword evidence="9" id="KW-0663">Pyridoxal phosphate</keyword>
<dbReference type="InterPro" id="IPR031168">
    <property type="entry name" value="G_TrmE"/>
</dbReference>
<organism evidence="18 19">
    <name type="scientific">Tolypocladium paradoxum</name>
    <dbReference type="NCBI Taxonomy" id="94208"/>
    <lineage>
        <taxon>Eukaryota</taxon>
        <taxon>Fungi</taxon>
        <taxon>Dikarya</taxon>
        <taxon>Ascomycota</taxon>
        <taxon>Pezizomycotina</taxon>
        <taxon>Sordariomycetes</taxon>
        <taxon>Hypocreomycetidae</taxon>
        <taxon>Hypocreales</taxon>
        <taxon>Ophiocordycipitaceae</taxon>
        <taxon>Tolypocladium</taxon>
    </lineage>
</organism>
<dbReference type="SUPFAM" id="SSF116878">
    <property type="entry name" value="TrmE connector domain"/>
    <property type="match status" value="1"/>
</dbReference>
<dbReference type="PANTHER" id="PTHR43247">
    <property type="entry name" value="PHOSPHOSERINE AMINOTRANSFERASE"/>
    <property type="match status" value="1"/>
</dbReference>
<dbReference type="GO" id="GO:0004648">
    <property type="term" value="F:O-phospho-L-serine:2-oxoglutarate aminotransferase activity"/>
    <property type="evidence" value="ECO:0007669"/>
    <property type="project" value="UniProtKB-EC"/>
</dbReference>
<dbReference type="InterPro" id="IPR006073">
    <property type="entry name" value="GTP-bd"/>
</dbReference>
<keyword evidence="19" id="KW-1185">Reference proteome</keyword>
<dbReference type="GO" id="GO:0003924">
    <property type="term" value="F:GTPase activity"/>
    <property type="evidence" value="ECO:0007669"/>
    <property type="project" value="InterPro"/>
</dbReference>
<feature type="domain" description="Aminotransferase class V" evidence="14">
    <location>
        <begin position="124"/>
        <end position="369"/>
    </location>
</feature>
<evidence type="ECO:0000313" key="19">
    <source>
        <dbReference type="Proteomes" id="UP000237481"/>
    </source>
</evidence>
<feature type="domain" description="G" evidence="15">
    <location>
        <begin position="669"/>
        <end position="801"/>
    </location>
</feature>
<comment type="catalytic activity">
    <reaction evidence="12">
        <text>4-(phosphooxy)-L-threonine + 2-oxoglutarate = (R)-3-hydroxy-2-oxo-4-phosphooxybutanoate + L-glutamate</text>
        <dbReference type="Rhea" id="RHEA:16573"/>
        <dbReference type="ChEBI" id="CHEBI:16810"/>
        <dbReference type="ChEBI" id="CHEBI:29985"/>
        <dbReference type="ChEBI" id="CHEBI:58452"/>
        <dbReference type="ChEBI" id="CHEBI:58538"/>
        <dbReference type="EC" id="2.6.1.52"/>
    </reaction>
</comment>
<dbReference type="Pfam" id="PF12631">
    <property type="entry name" value="MnmE_helical"/>
    <property type="match status" value="1"/>
</dbReference>
<dbReference type="Pfam" id="PF01926">
    <property type="entry name" value="MMR_HSR1"/>
    <property type="match status" value="1"/>
</dbReference>
<evidence type="ECO:0000256" key="2">
    <source>
        <dbReference type="ARBA" id="ARBA00005099"/>
    </source>
</evidence>
<keyword evidence="11" id="KW-0718">Serine biosynthesis</keyword>
<dbReference type="InterPro" id="IPR015422">
    <property type="entry name" value="PyrdxlP-dep_Trfase_small"/>
</dbReference>